<dbReference type="AlphaFoldDB" id="A0A171DEA5"/>
<evidence type="ECO:0000313" key="1">
    <source>
        <dbReference type="EMBL" id="GAT68127.1"/>
    </source>
</evidence>
<dbReference type="Proteomes" id="UP000077701">
    <property type="component" value="Unassembled WGS sequence"/>
</dbReference>
<sequence>MPNRVVRCTLTTTVFLVSGVVAWLSWPGPWECDRGFDRTSFALAGALKATNPSYHIYGGSDFSPDSCRMTLSVLNKSRRINFSAQPIGYDARKPWLYANVTVKLSMDGSISHSDLGDTYLSNIISNPSTFRESSIEAIKSKLQEYPRASYGLVVGFKEGVAWDVYSDFAREAEFRGRLDASDMVFFGPFGAEPKQNEWLQQGKVTPVAWNWDREVRSMMGRVGELNGIQLDEFRFWVSRLEPNDDQLLRHFGLSLADLQRRATEGLVYGYVAEAPSSVHSKMLDSDHVAWARIIKVPLRGEAGRP</sequence>
<proteinExistence type="predicted"/>
<reference evidence="1 2" key="1">
    <citation type="journal article" date="2016" name="Genome Announc.">
        <title>Draft Genome Sequence of Planomonospora sphaerica JCM9374, a Rare Actinomycete.</title>
        <authorList>
            <person name="Dohra H."/>
            <person name="Suzuki T."/>
            <person name="Inoue Y."/>
            <person name="Kodani S."/>
        </authorList>
    </citation>
    <scope>NUCLEOTIDE SEQUENCE [LARGE SCALE GENOMIC DNA]</scope>
    <source>
        <strain evidence="1 2">JCM 9374</strain>
    </source>
</reference>
<organism evidence="1 2">
    <name type="scientific">Planomonospora sphaerica</name>
    <dbReference type="NCBI Taxonomy" id="161355"/>
    <lineage>
        <taxon>Bacteria</taxon>
        <taxon>Bacillati</taxon>
        <taxon>Actinomycetota</taxon>
        <taxon>Actinomycetes</taxon>
        <taxon>Streptosporangiales</taxon>
        <taxon>Streptosporangiaceae</taxon>
        <taxon>Planomonospora</taxon>
    </lineage>
</organism>
<keyword evidence="2" id="KW-1185">Reference proteome</keyword>
<name>A0A171DEA5_9ACTN</name>
<dbReference type="EMBL" id="BDCX01000009">
    <property type="protein sequence ID" value="GAT68127.1"/>
    <property type="molecule type" value="Genomic_DNA"/>
</dbReference>
<protein>
    <submittedName>
        <fullName evidence="1">Uncharacterized protein</fullName>
    </submittedName>
</protein>
<gene>
    <name evidence="1" type="ORF">PS9374_03788</name>
</gene>
<dbReference type="RefSeq" id="WP_153054333.1">
    <property type="nucleotide sequence ID" value="NZ_BDCX01000009.1"/>
</dbReference>
<reference evidence="2" key="2">
    <citation type="submission" date="2016-04" db="EMBL/GenBank/DDBJ databases">
        <title>Planomonospora sphaerica JCM9374 whole genome shotgun sequence.</title>
        <authorList>
            <person name="Suzuki T."/>
            <person name="Dohra H."/>
            <person name="Kodani S."/>
        </authorList>
    </citation>
    <scope>NUCLEOTIDE SEQUENCE [LARGE SCALE GENOMIC DNA]</scope>
    <source>
        <strain evidence="2">JCM 9374</strain>
    </source>
</reference>
<comment type="caution">
    <text evidence="1">The sequence shown here is derived from an EMBL/GenBank/DDBJ whole genome shotgun (WGS) entry which is preliminary data.</text>
</comment>
<dbReference type="OrthoDB" id="3542474at2"/>
<evidence type="ECO:0000313" key="2">
    <source>
        <dbReference type="Proteomes" id="UP000077701"/>
    </source>
</evidence>
<accession>A0A171DEA5</accession>